<gene>
    <name evidence="2" type="ORF">ACFSRY_02505</name>
</gene>
<protein>
    <recommendedName>
        <fullName evidence="4">Tetratricopeptide repeat protein</fullName>
    </recommendedName>
</protein>
<name>A0ABW5IIB6_9BACT</name>
<organism evidence="2 3">
    <name type="scientific">Pontibacter locisalis</name>
    <dbReference type="NCBI Taxonomy" id="1719035"/>
    <lineage>
        <taxon>Bacteria</taxon>
        <taxon>Pseudomonadati</taxon>
        <taxon>Bacteroidota</taxon>
        <taxon>Cytophagia</taxon>
        <taxon>Cytophagales</taxon>
        <taxon>Hymenobacteraceae</taxon>
        <taxon>Pontibacter</taxon>
    </lineage>
</organism>
<dbReference type="Proteomes" id="UP001597544">
    <property type="component" value="Unassembled WGS sequence"/>
</dbReference>
<reference evidence="3" key="1">
    <citation type="journal article" date="2019" name="Int. J. Syst. Evol. Microbiol.">
        <title>The Global Catalogue of Microorganisms (GCM) 10K type strain sequencing project: providing services to taxonomists for standard genome sequencing and annotation.</title>
        <authorList>
            <consortium name="The Broad Institute Genomics Platform"/>
            <consortium name="The Broad Institute Genome Sequencing Center for Infectious Disease"/>
            <person name="Wu L."/>
            <person name="Ma J."/>
        </authorList>
    </citation>
    <scope>NUCLEOTIDE SEQUENCE [LARGE SCALE GENOMIC DNA]</scope>
    <source>
        <strain evidence="3">KCTC 42498</strain>
    </source>
</reference>
<feature type="signal peptide" evidence="1">
    <location>
        <begin position="1"/>
        <end position="29"/>
    </location>
</feature>
<dbReference type="EMBL" id="JBHULU010000003">
    <property type="protein sequence ID" value="MFD2512727.1"/>
    <property type="molecule type" value="Genomic_DNA"/>
</dbReference>
<proteinExistence type="predicted"/>
<evidence type="ECO:0000313" key="2">
    <source>
        <dbReference type="EMBL" id="MFD2512727.1"/>
    </source>
</evidence>
<accession>A0ABW5IIB6</accession>
<keyword evidence="1" id="KW-0732">Signal</keyword>
<evidence type="ECO:0000313" key="3">
    <source>
        <dbReference type="Proteomes" id="UP001597544"/>
    </source>
</evidence>
<sequence length="355" mass="40896">MKTKKRHTQGFIASLLILFLALLTGPAFAETPDYTKVYHPIINEAEKNILQKDYQAALAAYQLAFSEVPSPFARDYYNAAVCALLTKDEKLTYEYLEKLVLKGVSLPYLEKQQAFEPLHKTRKWKKFKRKYPKYRKAYNELVNLDLRADLDELYARDAYFRQAKGGYGEYGDTLRKIEVANTKLFLKWVEEFGYPGESLIGVADTLEQLPRFYIVVQRQTKARKGHDFSKVLTEAVEQGKLGPQVAAYLLEQQAGDSRYSSKAFVKVNCNKCKNGDSLEGLDRYFEIARTEEELKAINKRRAKLGLDSLKDYKEKVLYSFEDTRFKLGNEWAVTNYYVPSKEAAEIILEKLVAAQ</sequence>
<comment type="caution">
    <text evidence="2">The sequence shown here is derived from an EMBL/GenBank/DDBJ whole genome shotgun (WGS) entry which is preliminary data.</text>
</comment>
<feature type="chain" id="PRO_5046322947" description="Tetratricopeptide repeat protein" evidence="1">
    <location>
        <begin position="30"/>
        <end position="355"/>
    </location>
</feature>
<dbReference type="RefSeq" id="WP_377503128.1">
    <property type="nucleotide sequence ID" value="NZ_JBHULU010000003.1"/>
</dbReference>
<evidence type="ECO:0008006" key="4">
    <source>
        <dbReference type="Google" id="ProtNLM"/>
    </source>
</evidence>
<evidence type="ECO:0000256" key="1">
    <source>
        <dbReference type="SAM" id="SignalP"/>
    </source>
</evidence>
<keyword evidence="3" id="KW-1185">Reference proteome</keyword>